<evidence type="ECO:0000313" key="2">
    <source>
        <dbReference type="Proteomes" id="UP001499843"/>
    </source>
</evidence>
<dbReference type="EMBL" id="BAAAQX010000012">
    <property type="protein sequence ID" value="GAA2209303.1"/>
    <property type="molecule type" value="Genomic_DNA"/>
</dbReference>
<accession>A0ABN3CIL9</accession>
<protein>
    <submittedName>
        <fullName evidence="1">Uncharacterized protein</fullName>
    </submittedName>
</protein>
<reference evidence="1 2" key="1">
    <citation type="journal article" date="2019" name="Int. J. Syst. Evol. Microbiol.">
        <title>The Global Catalogue of Microorganisms (GCM) 10K type strain sequencing project: providing services to taxonomists for standard genome sequencing and annotation.</title>
        <authorList>
            <consortium name="The Broad Institute Genomics Platform"/>
            <consortium name="The Broad Institute Genome Sequencing Center for Infectious Disease"/>
            <person name="Wu L."/>
            <person name="Ma J."/>
        </authorList>
    </citation>
    <scope>NUCLEOTIDE SEQUENCE [LARGE SCALE GENOMIC DNA]</scope>
    <source>
        <strain evidence="1 2">JCM 16114</strain>
    </source>
</reference>
<sequence>MTALDIRWESRATLPHRYVYGWVGDIWAFTIDLGGRGPTLHPKLPGPSGARDHEGPFVSEETAQRRAGELLAEFLSQLHREEAAC</sequence>
<keyword evidence="2" id="KW-1185">Reference proteome</keyword>
<proteinExistence type="predicted"/>
<name>A0ABN3CIL9_9ACTN</name>
<organism evidence="1 2">
    <name type="scientific">Nonomuraea monospora</name>
    <dbReference type="NCBI Taxonomy" id="568818"/>
    <lineage>
        <taxon>Bacteria</taxon>
        <taxon>Bacillati</taxon>
        <taxon>Actinomycetota</taxon>
        <taxon>Actinomycetes</taxon>
        <taxon>Streptosporangiales</taxon>
        <taxon>Streptosporangiaceae</taxon>
        <taxon>Nonomuraea</taxon>
    </lineage>
</organism>
<evidence type="ECO:0000313" key="1">
    <source>
        <dbReference type="EMBL" id="GAA2209303.1"/>
    </source>
</evidence>
<comment type="caution">
    <text evidence="1">The sequence shown here is derived from an EMBL/GenBank/DDBJ whole genome shotgun (WGS) entry which is preliminary data.</text>
</comment>
<dbReference type="Proteomes" id="UP001499843">
    <property type="component" value="Unassembled WGS sequence"/>
</dbReference>
<gene>
    <name evidence="1" type="ORF">GCM10009850_047610</name>
</gene>